<protein>
    <submittedName>
        <fullName evidence="2">Uncharacterized protein</fullName>
    </submittedName>
</protein>
<dbReference type="Proteomes" id="UP000015100">
    <property type="component" value="Unassembled WGS sequence"/>
</dbReference>
<comment type="caution">
    <text evidence="2">The sequence shown here is derived from an EMBL/GenBank/DDBJ whole genome shotgun (WGS) entry which is preliminary data.</text>
</comment>
<reference evidence="3" key="2">
    <citation type="submission" date="2013-04" db="EMBL/GenBank/DDBJ databases">
        <title>Genomic mechanisms accounting for the adaptation to parasitism in nematode-trapping fungi.</title>
        <authorList>
            <person name="Ahren D.G."/>
        </authorList>
    </citation>
    <scope>NUCLEOTIDE SEQUENCE [LARGE SCALE GENOMIC DNA]</scope>
    <source>
        <strain evidence="3">CBS 200.50</strain>
    </source>
</reference>
<feature type="region of interest" description="Disordered" evidence="1">
    <location>
        <begin position="544"/>
        <end position="731"/>
    </location>
</feature>
<evidence type="ECO:0000256" key="1">
    <source>
        <dbReference type="SAM" id="MobiDB-lite"/>
    </source>
</evidence>
<feature type="compositionally biased region" description="Polar residues" evidence="1">
    <location>
        <begin position="476"/>
        <end position="495"/>
    </location>
</feature>
<accession>S8A3I6</accession>
<feature type="region of interest" description="Disordered" evidence="1">
    <location>
        <begin position="191"/>
        <end position="210"/>
    </location>
</feature>
<organism evidence="2 3">
    <name type="scientific">Dactylellina haptotyla (strain CBS 200.50)</name>
    <name type="common">Nematode-trapping fungus</name>
    <name type="synonym">Monacrosporium haptotylum</name>
    <dbReference type="NCBI Taxonomy" id="1284197"/>
    <lineage>
        <taxon>Eukaryota</taxon>
        <taxon>Fungi</taxon>
        <taxon>Dikarya</taxon>
        <taxon>Ascomycota</taxon>
        <taxon>Pezizomycotina</taxon>
        <taxon>Orbiliomycetes</taxon>
        <taxon>Orbiliales</taxon>
        <taxon>Orbiliaceae</taxon>
        <taxon>Dactylellina</taxon>
    </lineage>
</organism>
<dbReference type="OrthoDB" id="5430068at2759"/>
<dbReference type="EMBL" id="AQGS01000631">
    <property type="protein sequence ID" value="EPS37585.1"/>
    <property type="molecule type" value="Genomic_DNA"/>
</dbReference>
<sequence length="908" mass="100267">MSLLDQDIPTAINTCSRCSMLMVHSQPASRARPHFHDRYCDASPQNDGPRRITVYVNPSKRPYVAPFRRVQTLERLLQYVATLPHPHIRFITSANPAQPKYKACEERLFSGQWQLVDRSGCIIRPEDWEELVHDGMDITIDTTCYEQPQEVSEERMPVMEPTMFSVPKNIPREISQQNEVAGDLMDIQSAMDSTDAQRHQHHQSDASARGYGGGPSNLFIPVYQEAPIATELAVEEDPEPQIPLQNVFVMPPKPSLVTPKPKLWSPIKKNSNMSASALEFRPVGMSSSALPLESPLFQIRQSTSKRSMAIPILKPPTPPLTIIAAPKADVPDTAEAFEAGDGWSDRVAVTAELTDDAMRHDSPPQDNGAWEGEASVISIPERERLLPVVESSKSPLVEPEDPEETRPVPEMIIESGPEYQALPTESNSGTQSRDDITQTVDEIDHPETDHESPEDGPESKYDGESHLFDDEVIYSASRTPEPGNTQSAVNLNNDETPIAAENMEHEEQTVIEVPLEQALLEPTPEPSTTLENIVLEEITADETVSKAPVLEPELPRTSIEDNFLPDTASEDLNVGNYPREETDPTRVALPSPTPPASEPFVTKVDPSAQEFKPRLEPLRLTTGFKWDEEPMPEPIPEPKPKPQLEPMVEPKEPVTAEKALDPTSTASSWETSAWGSNETAASGSGWNDWSTGNTATNINDQWDDRGHVPLPEDNSEWAPKTRKPVLVEAAPPEKLAWRGNAGGLQKSAWAAVASPTSSKPPLAPKKATPIPNATPSKAMSASPKSAGPDWRSQKSTPADTYYVHFLPSPWCPQANPKPTKVSVGGSTSIRKLTQMYAKHYKDSRLLSIANNFMQNAIFEYSISMSEDGMVTPAMLDAERKLRDCDFESSEFWVSIVYSGRQAAPPKKA</sequence>
<feature type="region of interest" description="Disordered" evidence="1">
    <location>
        <begin position="748"/>
        <end position="794"/>
    </location>
</feature>
<feature type="compositionally biased region" description="Low complexity" evidence="1">
    <location>
        <begin position="773"/>
        <end position="786"/>
    </location>
</feature>
<dbReference type="HOGENOM" id="CLU_327608_0_0_1"/>
<feature type="compositionally biased region" description="Basic and acidic residues" evidence="1">
    <location>
        <begin position="445"/>
        <end position="469"/>
    </location>
</feature>
<feature type="compositionally biased region" description="Basic and acidic residues" evidence="1">
    <location>
        <begin position="195"/>
        <end position="204"/>
    </location>
</feature>
<dbReference type="AlphaFoldDB" id="S8A3I6"/>
<feature type="compositionally biased region" description="Polar residues" evidence="1">
    <location>
        <begin position="677"/>
        <end position="700"/>
    </location>
</feature>
<evidence type="ECO:0000313" key="3">
    <source>
        <dbReference type="Proteomes" id="UP000015100"/>
    </source>
</evidence>
<gene>
    <name evidence="2" type="ORF">H072_8723</name>
</gene>
<evidence type="ECO:0000313" key="2">
    <source>
        <dbReference type="EMBL" id="EPS37585.1"/>
    </source>
</evidence>
<dbReference type="OMA" id="HIRFITS"/>
<feature type="compositionally biased region" description="Low complexity" evidence="1">
    <location>
        <begin position="663"/>
        <end position="676"/>
    </location>
</feature>
<feature type="region of interest" description="Disordered" evidence="1">
    <location>
        <begin position="445"/>
        <end position="496"/>
    </location>
</feature>
<name>S8A3I6_DACHA</name>
<keyword evidence="3" id="KW-1185">Reference proteome</keyword>
<proteinExistence type="predicted"/>
<reference evidence="2 3" key="1">
    <citation type="journal article" date="2013" name="PLoS Genet.">
        <title>Genomic mechanisms accounting for the adaptation to parasitism in nematode-trapping fungi.</title>
        <authorList>
            <person name="Meerupati T."/>
            <person name="Andersson K.M."/>
            <person name="Friman E."/>
            <person name="Kumar D."/>
            <person name="Tunlid A."/>
            <person name="Ahren D."/>
        </authorList>
    </citation>
    <scope>NUCLEOTIDE SEQUENCE [LARGE SCALE GENOMIC DNA]</scope>
    <source>
        <strain evidence="2 3">CBS 200.50</strain>
    </source>
</reference>
<feature type="compositionally biased region" description="Basic and acidic residues" evidence="1">
    <location>
        <begin position="636"/>
        <end position="660"/>
    </location>
</feature>